<name>A0ABP1G116_9CHLO</name>
<reference evidence="9 10" key="1">
    <citation type="submission" date="2024-06" db="EMBL/GenBank/DDBJ databases">
        <authorList>
            <person name="Kraege A."/>
            <person name="Thomma B."/>
        </authorList>
    </citation>
    <scope>NUCLEOTIDE SEQUENCE [LARGE SCALE GENOMIC DNA]</scope>
</reference>
<evidence type="ECO:0000256" key="5">
    <source>
        <dbReference type="ARBA" id="ARBA00022989"/>
    </source>
</evidence>
<feature type="transmembrane region" description="Helical" evidence="8">
    <location>
        <begin position="201"/>
        <end position="220"/>
    </location>
</feature>
<evidence type="ECO:0000256" key="6">
    <source>
        <dbReference type="ARBA" id="ARBA00023136"/>
    </source>
</evidence>
<dbReference type="InterPro" id="IPR052221">
    <property type="entry name" value="SLC35F_Transporter"/>
</dbReference>
<feature type="transmembrane region" description="Helical" evidence="8">
    <location>
        <begin position="25"/>
        <end position="50"/>
    </location>
</feature>
<feature type="transmembrane region" description="Helical" evidence="8">
    <location>
        <begin position="296"/>
        <end position="317"/>
    </location>
</feature>
<dbReference type="EMBL" id="CAXHTA020000015">
    <property type="protein sequence ID" value="CAL5225916.1"/>
    <property type="molecule type" value="Genomic_DNA"/>
</dbReference>
<keyword evidence="5 8" id="KW-1133">Transmembrane helix</keyword>
<keyword evidence="4 8" id="KW-0812">Transmembrane</keyword>
<comment type="caution">
    <text evidence="9">The sequence shown here is derived from an EMBL/GenBank/DDBJ whole genome shotgun (WGS) entry which is preliminary data.</text>
</comment>
<keyword evidence="10" id="KW-1185">Reference proteome</keyword>
<feature type="transmembrane region" description="Helical" evidence="8">
    <location>
        <begin position="265"/>
        <end position="284"/>
    </location>
</feature>
<dbReference type="InterPro" id="IPR009262">
    <property type="entry name" value="SLC35_F1/F2/F6"/>
</dbReference>
<keyword evidence="3" id="KW-0813">Transport</keyword>
<evidence type="ECO:0000256" key="7">
    <source>
        <dbReference type="SAM" id="MobiDB-lite"/>
    </source>
</evidence>
<dbReference type="PANTHER" id="PTHR14233:SF4">
    <property type="entry name" value="SOLUTE CARRIER FAMILY 35 MEMBER F2"/>
    <property type="match status" value="1"/>
</dbReference>
<proteinExistence type="inferred from homology"/>
<accession>A0ABP1G116</accession>
<dbReference type="Proteomes" id="UP001497392">
    <property type="component" value="Unassembled WGS sequence"/>
</dbReference>
<feature type="region of interest" description="Disordered" evidence="7">
    <location>
        <begin position="328"/>
        <end position="422"/>
    </location>
</feature>
<evidence type="ECO:0000256" key="1">
    <source>
        <dbReference type="ARBA" id="ARBA00004141"/>
    </source>
</evidence>
<gene>
    <name evidence="9" type="primary">g8707</name>
    <name evidence="9" type="ORF">VP750_LOCUS7822</name>
</gene>
<feature type="transmembrane region" description="Helical" evidence="8">
    <location>
        <begin position="171"/>
        <end position="189"/>
    </location>
</feature>
<protein>
    <submittedName>
        <fullName evidence="9">G8707 protein</fullName>
    </submittedName>
</protein>
<evidence type="ECO:0000256" key="3">
    <source>
        <dbReference type="ARBA" id="ARBA00022448"/>
    </source>
</evidence>
<evidence type="ECO:0000256" key="4">
    <source>
        <dbReference type="ARBA" id="ARBA00022692"/>
    </source>
</evidence>
<organism evidence="9 10">
    <name type="scientific">Coccomyxa viridis</name>
    <dbReference type="NCBI Taxonomy" id="1274662"/>
    <lineage>
        <taxon>Eukaryota</taxon>
        <taxon>Viridiplantae</taxon>
        <taxon>Chlorophyta</taxon>
        <taxon>core chlorophytes</taxon>
        <taxon>Trebouxiophyceae</taxon>
        <taxon>Trebouxiophyceae incertae sedis</taxon>
        <taxon>Coccomyxaceae</taxon>
        <taxon>Coccomyxa</taxon>
    </lineage>
</organism>
<sequence>MEDATLGIRRQGLGGAEVIKRKERLLSAVLLSQAIAFCIALTSLSSTLLASKGLSLPAAQTIPNYALLAAVYGALQLLQRQKPQNGMGGYAAVAILDVEANFLVVLAFRYTFITSVQLLNSFSVPCVFVMSWMALKAQYKLLHCTGAALCLASLVLFVLTDSTDTQAQSPLLGDALAVAGAFMYAACNVTQEKLLRKGSNVEVLAFMGLFGLVLSSLQAAVLERDAIANVTWTPQVGALLAAYTLAMFACYSMVPFVLQWSGAAVLNLSLLSSNLWAALARALLLGGFPQKSAMAFTWSLILVAVGLVLFTCGGTVYPKSSPEDTYRVIRFGDSGGSQQGTPRLSKGSPAARSDSAGEKAAEGVSEGQPLWWRTGRLPKKGSRAADEESQQSDLSKGVESIPEESAEPAACPPVPDSPIARKASGLMGGLQRQGSKFWMISLPSLPVEGALTADPYSRVGASLERKEGAPPVKAPL</sequence>
<dbReference type="PANTHER" id="PTHR14233">
    <property type="entry name" value="DUF914-RELATED"/>
    <property type="match status" value="1"/>
</dbReference>
<evidence type="ECO:0000313" key="9">
    <source>
        <dbReference type="EMBL" id="CAL5225916.1"/>
    </source>
</evidence>
<evidence type="ECO:0000256" key="8">
    <source>
        <dbReference type="SAM" id="Phobius"/>
    </source>
</evidence>
<dbReference type="Pfam" id="PF06027">
    <property type="entry name" value="SLC35F"/>
    <property type="match status" value="1"/>
</dbReference>
<comment type="similarity">
    <text evidence="2">Belongs to the SLC35F solute transporter family.</text>
</comment>
<evidence type="ECO:0000313" key="10">
    <source>
        <dbReference type="Proteomes" id="UP001497392"/>
    </source>
</evidence>
<feature type="transmembrane region" description="Helical" evidence="8">
    <location>
        <begin position="90"/>
        <end position="112"/>
    </location>
</feature>
<comment type="subcellular location">
    <subcellularLocation>
        <location evidence="1">Membrane</location>
        <topology evidence="1">Multi-pass membrane protein</topology>
    </subcellularLocation>
</comment>
<feature type="transmembrane region" description="Helical" evidence="8">
    <location>
        <begin position="118"/>
        <end position="135"/>
    </location>
</feature>
<feature type="transmembrane region" description="Helical" evidence="8">
    <location>
        <begin position="142"/>
        <end position="159"/>
    </location>
</feature>
<keyword evidence="6 8" id="KW-0472">Membrane</keyword>
<feature type="transmembrane region" description="Helical" evidence="8">
    <location>
        <begin position="62"/>
        <end position="78"/>
    </location>
</feature>
<evidence type="ECO:0000256" key="2">
    <source>
        <dbReference type="ARBA" id="ARBA00007863"/>
    </source>
</evidence>
<feature type="transmembrane region" description="Helical" evidence="8">
    <location>
        <begin position="240"/>
        <end position="258"/>
    </location>
</feature>